<dbReference type="Proteomes" id="UP000308713">
    <property type="component" value="Unassembled WGS sequence"/>
</dbReference>
<dbReference type="SMART" id="SM00382">
    <property type="entry name" value="AAA"/>
    <property type="match status" value="1"/>
</dbReference>
<dbReference type="GO" id="GO:0016887">
    <property type="term" value="F:ATP hydrolysis activity"/>
    <property type="evidence" value="ECO:0007669"/>
    <property type="project" value="InterPro"/>
</dbReference>
<comment type="caution">
    <text evidence="5">The sequence shown here is derived from an EMBL/GenBank/DDBJ whole genome shotgun (WGS) entry which is preliminary data.</text>
</comment>
<dbReference type="Gene3D" id="3.40.50.300">
    <property type="entry name" value="P-loop containing nucleotide triphosphate hydrolases"/>
    <property type="match status" value="1"/>
</dbReference>
<evidence type="ECO:0000313" key="5">
    <source>
        <dbReference type="EMBL" id="TNJ42848.1"/>
    </source>
</evidence>
<dbReference type="AlphaFoldDB" id="A0A5C4SGN7"/>
<evidence type="ECO:0000259" key="4">
    <source>
        <dbReference type="PROSITE" id="PS50893"/>
    </source>
</evidence>
<evidence type="ECO:0000256" key="2">
    <source>
        <dbReference type="ARBA" id="ARBA00022741"/>
    </source>
</evidence>
<keyword evidence="1" id="KW-0813">Transport</keyword>
<keyword evidence="2" id="KW-0547">Nucleotide-binding</keyword>
<sequence length="227" mass="26398">MTLEIDNIELYFKEKSILNGIYIKGETGKITGILGSNGCGKSCLMNIIFGSLKPKYKLVRINNKPIVKALYKTNLVSYLPQHHFIPKTYKLSTVFNLFNVNWYDFIAYFKDFKERKNTRFNHLSGGEQRLVEIFIVLKSDRRIILLDEPFSHLSPLYVETIKAIIQVEKHRKAIIITDHMYEHIIAISENIYLLKNGHSKLVTDLKLLETYQYLSHSSLSNIVKKEV</sequence>
<dbReference type="Pfam" id="PF00005">
    <property type="entry name" value="ABC_tran"/>
    <property type="match status" value="1"/>
</dbReference>
<gene>
    <name evidence="5" type="ORF">FGF67_12735</name>
</gene>
<name>A0A5C4SGN7_9FLAO</name>
<dbReference type="PROSITE" id="PS50893">
    <property type="entry name" value="ABC_TRANSPORTER_2"/>
    <property type="match status" value="1"/>
</dbReference>
<organism evidence="5 6">
    <name type="scientific">Allotamlana fucoidanivorans</name>
    <dbReference type="NCBI Taxonomy" id="2583814"/>
    <lineage>
        <taxon>Bacteria</taxon>
        <taxon>Pseudomonadati</taxon>
        <taxon>Bacteroidota</taxon>
        <taxon>Flavobacteriia</taxon>
        <taxon>Flavobacteriales</taxon>
        <taxon>Flavobacteriaceae</taxon>
        <taxon>Allotamlana</taxon>
    </lineage>
</organism>
<reference evidence="5 6" key="1">
    <citation type="submission" date="2019-05" db="EMBL/GenBank/DDBJ databases">
        <title>Tamlana fucoidanivorans sp. nov., isolated from the surface of algae collected from Fujian province in China.</title>
        <authorList>
            <person name="Li J."/>
        </authorList>
    </citation>
    <scope>NUCLEOTIDE SEQUENCE [LARGE SCALE GENOMIC DNA]</scope>
    <source>
        <strain evidence="5 6">CW2-9</strain>
    </source>
</reference>
<dbReference type="GO" id="GO:0005524">
    <property type="term" value="F:ATP binding"/>
    <property type="evidence" value="ECO:0007669"/>
    <property type="project" value="UniProtKB-KW"/>
</dbReference>
<evidence type="ECO:0000256" key="3">
    <source>
        <dbReference type="ARBA" id="ARBA00022840"/>
    </source>
</evidence>
<accession>A0A5C4SGN7</accession>
<evidence type="ECO:0000256" key="1">
    <source>
        <dbReference type="ARBA" id="ARBA00022448"/>
    </source>
</evidence>
<proteinExistence type="predicted"/>
<dbReference type="InterPro" id="IPR027417">
    <property type="entry name" value="P-loop_NTPase"/>
</dbReference>
<dbReference type="InterPro" id="IPR003439">
    <property type="entry name" value="ABC_transporter-like_ATP-bd"/>
</dbReference>
<keyword evidence="3 5" id="KW-0067">ATP-binding</keyword>
<dbReference type="OrthoDB" id="9801987at2"/>
<dbReference type="RefSeq" id="WP_139698141.1">
    <property type="nucleotide sequence ID" value="NZ_CP074074.1"/>
</dbReference>
<evidence type="ECO:0000313" key="6">
    <source>
        <dbReference type="Proteomes" id="UP000308713"/>
    </source>
</evidence>
<protein>
    <submittedName>
        <fullName evidence="5">ABC transporter ATP-binding protein</fullName>
    </submittedName>
</protein>
<dbReference type="SUPFAM" id="SSF52540">
    <property type="entry name" value="P-loop containing nucleoside triphosphate hydrolases"/>
    <property type="match status" value="1"/>
</dbReference>
<keyword evidence="6" id="KW-1185">Reference proteome</keyword>
<dbReference type="InterPro" id="IPR050153">
    <property type="entry name" value="Metal_Ion_Import_ABC"/>
</dbReference>
<dbReference type="InterPro" id="IPR003593">
    <property type="entry name" value="AAA+_ATPase"/>
</dbReference>
<dbReference type="PANTHER" id="PTHR42734">
    <property type="entry name" value="METAL TRANSPORT SYSTEM ATP-BINDING PROTEIN TM_0124-RELATED"/>
    <property type="match status" value="1"/>
</dbReference>
<dbReference type="EMBL" id="VDCS01000012">
    <property type="protein sequence ID" value="TNJ42848.1"/>
    <property type="molecule type" value="Genomic_DNA"/>
</dbReference>
<feature type="domain" description="ABC transporter" evidence="4">
    <location>
        <begin position="3"/>
        <end position="221"/>
    </location>
</feature>